<comment type="subcellular location">
    <subcellularLocation>
        <location evidence="1">Membrane</location>
        <topology evidence="1">Multi-pass membrane protein</topology>
    </subcellularLocation>
</comment>
<evidence type="ECO:0000256" key="2">
    <source>
        <dbReference type="ARBA" id="ARBA00022692"/>
    </source>
</evidence>
<evidence type="ECO:0000313" key="8">
    <source>
        <dbReference type="EMBL" id="KAK3901339.1"/>
    </source>
</evidence>
<reference evidence="8" key="2">
    <citation type="submission" date="2023-05" db="EMBL/GenBank/DDBJ databases">
        <authorList>
            <consortium name="Lawrence Berkeley National Laboratory"/>
            <person name="Steindorff A."/>
            <person name="Hensen N."/>
            <person name="Bonometti L."/>
            <person name="Westerberg I."/>
            <person name="Brannstrom I.O."/>
            <person name="Guillou S."/>
            <person name="Cros-Aarteil S."/>
            <person name="Calhoun S."/>
            <person name="Haridas S."/>
            <person name="Kuo A."/>
            <person name="Mondo S."/>
            <person name="Pangilinan J."/>
            <person name="Riley R."/>
            <person name="Labutti K."/>
            <person name="Andreopoulos B."/>
            <person name="Lipzen A."/>
            <person name="Chen C."/>
            <person name="Yanf M."/>
            <person name="Daum C."/>
            <person name="Ng V."/>
            <person name="Clum A."/>
            <person name="Ohm R."/>
            <person name="Martin F."/>
            <person name="Silar P."/>
            <person name="Natvig D."/>
            <person name="Lalanne C."/>
            <person name="Gautier V."/>
            <person name="Ament-Velasquez S.L."/>
            <person name="Kruys A."/>
            <person name="Hutchinson M.I."/>
            <person name="Powell A.J."/>
            <person name="Barry K."/>
            <person name="Miller A.N."/>
            <person name="Grigoriev I.V."/>
            <person name="Debuchy R."/>
            <person name="Gladieux P."/>
            <person name="Thoren M.H."/>
            <person name="Johannesson H."/>
        </authorList>
    </citation>
    <scope>NUCLEOTIDE SEQUENCE</scope>
    <source>
        <strain evidence="8">CBS 103.79</strain>
    </source>
</reference>
<feature type="region of interest" description="Disordered" evidence="5">
    <location>
        <begin position="23"/>
        <end position="55"/>
    </location>
</feature>
<evidence type="ECO:0000256" key="1">
    <source>
        <dbReference type="ARBA" id="ARBA00004141"/>
    </source>
</evidence>
<feature type="transmembrane region" description="Helical" evidence="6">
    <location>
        <begin position="202"/>
        <end position="228"/>
    </location>
</feature>
<dbReference type="InterPro" id="IPR011701">
    <property type="entry name" value="MFS"/>
</dbReference>
<dbReference type="GO" id="GO:0016020">
    <property type="term" value="C:membrane"/>
    <property type="evidence" value="ECO:0007669"/>
    <property type="project" value="UniProtKB-SubCell"/>
</dbReference>
<dbReference type="Pfam" id="PF07690">
    <property type="entry name" value="MFS_1"/>
    <property type="match status" value="1"/>
</dbReference>
<dbReference type="PANTHER" id="PTHR23514">
    <property type="entry name" value="BYPASS OF STOP CODON PROTEIN 6"/>
    <property type="match status" value="1"/>
</dbReference>
<feature type="domain" description="Major facilitator superfamily (MFS) profile" evidence="7">
    <location>
        <begin position="59"/>
        <end position="472"/>
    </location>
</feature>
<dbReference type="EMBL" id="MU855587">
    <property type="protein sequence ID" value="KAK3901339.1"/>
    <property type="molecule type" value="Genomic_DNA"/>
</dbReference>
<feature type="transmembrane region" description="Helical" evidence="6">
    <location>
        <begin position="449"/>
        <end position="468"/>
    </location>
</feature>
<evidence type="ECO:0000256" key="5">
    <source>
        <dbReference type="SAM" id="MobiDB-lite"/>
    </source>
</evidence>
<feature type="transmembrane region" description="Helical" evidence="6">
    <location>
        <begin position="60"/>
        <end position="84"/>
    </location>
</feature>
<dbReference type="InterPro" id="IPR051788">
    <property type="entry name" value="MFS_Transporter"/>
</dbReference>
<protein>
    <submittedName>
        <fullName evidence="8">Major facilitator superfamily domain-containing protein</fullName>
    </submittedName>
</protein>
<feature type="transmembrane region" description="Helical" evidence="6">
    <location>
        <begin position="361"/>
        <end position="379"/>
    </location>
</feature>
<dbReference type="InterPro" id="IPR020846">
    <property type="entry name" value="MFS_dom"/>
</dbReference>
<feature type="transmembrane region" description="Helical" evidence="6">
    <location>
        <begin position="328"/>
        <end position="349"/>
    </location>
</feature>
<keyword evidence="4 6" id="KW-0472">Membrane</keyword>
<evidence type="ECO:0000256" key="6">
    <source>
        <dbReference type="SAM" id="Phobius"/>
    </source>
</evidence>
<accession>A0AAN6RSN3</accession>
<evidence type="ECO:0000256" key="4">
    <source>
        <dbReference type="ARBA" id="ARBA00023136"/>
    </source>
</evidence>
<dbReference type="Proteomes" id="UP001303889">
    <property type="component" value="Unassembled WGS sequence"/>
</dbReference>
<comment type="caution">
    <text evidence="8">The sequence shown here is derived from an EMBL/GenBank/DDBJ whole genome shotgun (WGS) entry which is preliminary data.</text>
</comment>
<evidence type="ECO:0000313" key="9">
    <source>
        <dbReference type="Proteomes" id="UP001303889"/>
    </source>
</evidence>
<proteinExistence type="predicted"/>
<name>A0AAN6RSN3_9PEZI</name>
<dbReference type="FunFam" id="1.20.1250.20:FF:000286">
    <property type="entry name" value="MFS efflux transporter"/>
    <property type="match status" value="1"/>
</dbReference>
<keyword evidence="9" id="KW-1185">Reference proteome</keyword>
<feature type="transmembrane region" description="Helical" evidence="6">
    <location>
        <begin position="234"/>
        <end position="255"/>
    </location>
</feature>
<dbReference type="PROSITE" id="PS50850">
    <property type="entry name" value="MFS"/>
    <property type="match status" value="1"/>
</dbReference>
<organism evidence="8 9">
    <name type="scientific">Staphylotrichum tortipilum</name>
    <dbReference type="NCBI Taxonomy" id="2831512"/>
    <lineage>
        <taxon>Eukaryota</taxon>
        <taxon>Fungi</taxon>
        <taxon>Dikarya</taxon>
        <taxon>Ascomycota</taxon>
        <taxon>Pezizomycotina</taxon>
        <taxon>Sordariomycetes</taxon>
        <taxon>Sordariomycetidae</taxon>
        <taxon>Sordariales</taxon>
        <taxon>Chaetomiaceae</taxon>
        <taxon>Staphylotrichum</taxon>
    </lineage>
</organism>
<dbReference type="PANTHER" id="PTHR23514:SF16">
    <property type="entry name" value="TRANSPORTER, PUTATIVE (AFU_ORTHOLOGUE AFUA_2G17270)-RELATED"/>
    <property type="match status" value="1"/>
</dbReference>
<feature type="transmembrane region" description="Helical" evidence="6">
    <location>
        <begin position="90"/>
        <end position="111"/>
    </location>
</feature>
<dbReference type="InterPro" id="IPR036259">
    <property type="entry name" value="MFS_trans_sf"/>
</dbReference>
<evidence type="ECO:0000256" key="3">
    <source>
        <dbReference type="ARBA" id="ARBA00022989"/>
    </source>
</evidence>
<feature type="transmembrane region" description="Helical" evidence="6">
    <location>
        <begin position="422"/>
        <end position="443"/>
    </location>
</feature>
<keyword evidence="2 6" id="KW-0812">Transmembrane</keyword>
<dbReference type="SUPFAM" id="SSF103473">
    <property type="entry name" value="MFS general substrate transporter"/>
    <property type="match status" value="1"/>
</dbReference>
<reference evidence="8" key="1">
    <citation type="journal article" date="2023" name="Mol. Phylogenet. Evol.">
        <title>Genome-scale phylogeny and comparative genomics of the fungal order Sordariales.</title>
        <authorList>
            <person name="Hensen N."/>
            <person name="Bonometti L."/>
            <person name="Westerberg I."/>
            <person name="Brannstrom I.O."/>
            <person name="Guillou S."/>
            <person name="Cros-Aarteil S."/>
            <person name="Calhoun S."/>
            <person name="Haridas S."/>
            <person name="Kuo A."/>
            <person name="Mondo S."/>
            <person name="Pangilinan J."/>
            <person name="Riley R."/>
            <person name="LaButti K."/>
            <person name="Andreopoulos B."/>
            <person name="Lipzen A."/>
            <person name="Chen C."/>
            <person name="Yan M."/>
            <person name="Daum C."/>
            <person name="Ng V."/>
            <person name="Clum A."/>
            <person name="Steindorff A."/>
            <person name="Ohm R.A."/>
            <person name="Martin F."/>
            <person name="Silar P."/>
            <person name="Natvig D.O."/>
            <person name="Lalanne C."/>
            <person name="Gautier V."/>
            <person name="Ament-Velasquez S.L."/>
            <person name="Kruys A."/>
            <person name="Hutchinson M.I."/>
            <person name="Powell A.J."/>
            <person name="Barry K."/>
            <person name="Miller A.N."/>
            <person name="Grigoriev I.V."/>
            <person name="Debuchy R."/>
            <person name="Gladieux P."/>
            <person name="Hiltunen Thoren M."/>
            <person name="Johannesson H."/>
        </authorList>
    </citation>
    <scope>NUCLEOTIDE SEQUENCE</scope>
    <source>
        <strain evidence="8">CBS 103.79</strain>
    </source>
</reference>
<dbReference type="AlphaFoldDB" id="A0AAN6RSN3"/>
<sequence>MSTTTTTIAASEEVTSPIAIPLATLPSTTSHRFRPAPSPSPSRSQPQASPPNPKTPLAKLLSASLSFLIAGLNDGALGALLPYLLRSYTITTALVTALYAANLAGWLVAALTATHLTQRAGLGGLLAAGAGLQALAHAVRCCWPGGPPWGVYVVSFWAVSLGQGWQDTGGNGFVAQLGVGEGAEGEDRKGKKGKGGGVAHRWLGFIHAMYMAGCLVAPFGAASIAAAGKVSRWWLFYTIPLGFGVVNLVFVLVAFRDSISLWGGKKGKQQPAGGEDTQEKRASGLIKAALSQRAVWLLGLFFFFYLGSVMTAGGWVVEYLVEVRNGDIAQMGYVPAGFSGGSLLGRILLPEPTHRFGEKRMVFLYCVLCVGLQLLFWLVPNIIAASVAISLFGFFSGPLFATAISVGAALFPADINATAISFVFVFSQIGGSLFPIVTGVLGAHVGVSVMQPILVGLLVATTISWLLVPQPKGKTK</sequence>
<dbReference type="Gene3D" id="1.20.1250.20">
    <property type="entry name" value="MFS general substrate transporter like domains"/>
    <property type="match status" value="1"/>
</dbReference>
<evidence type="ECO:0000259" key="7">
    <source>
        <dbReference type="PROSITE" id="PS50850"/>
    </source>
</evidence>
<dbReference type="GO" id="GO:0022857">
    <property type="term" value="F:transmembrane transporter activity"/>
    <property type="evidence" value="ECO:0007669"/>
    <property type="project" value="InterPro"/>
</dbReference>
<feature type="transmembrane region" description="Helical" evidence="6">
    <location>
        <begin position="385"/>
        <end position="410"/>
    </location>
</feature>
<gene>
    <name evidence="8" type="ORF">C8A05DRAFT_44992</name>
</gene>
<keyword evidence="3 6" id="KW-1133">Transmembrane helix</keyword>
<feature type="transmembrane region" description="Helical" evidence="6">
    <location>
        <begin position="295"/>
        <end position="316"/>
    </location>
</feature>